<feature type="region of interest" description="Disordered" evidence="1">
    <location>
        <begin position="51"/>
        <end position="92"/>
    </location>
</feature>
<dbReference type="AlphaFoldDB" id="A0A7W0IE03"/>
<protein>
    <submittedName>
        <fullName evidence="2">Uncharacterized protein</fullName>
    </submittedName>
</protein>
<name>A0A7W0IE03_9ACTN</name>
<accession>A0A7W0IE03</accession>
<sequence length="92" mass="10001">MAIKRCKSPFSVWKNGVPRVITGGQLIEDTDPVYKGHEHLFEDVETFMSEKAERSAPVEQATAAPGEKRAVASRTSRAASKSPAKKADDDKG</sequence>
<dbReference type="RefSeq" id="WP_181662506.1">
    <property type="nucleotide sequence ID" value="NZ_JACEHE010000050.1"/>
</dbReference>
<proteinExistence type="predicted"/>
<dbReference type="EMBL" id="JACEHE010000050">
    <property type="protein sequence ID" value="MBA2951591.1"/>
    <property type="molecule type" value="Genomic_DNA"/>
</dbReference>
<evidence type="ECO:0000256" key="1">
    <source>
        <dbReference type="SAM" id="MobiDB-lite"/>
    </source>
</evidence>
<evidence type="ECO:0000313" key="3">
    <source>
        <dbReference type="Proteomes" id="UP000545761"/>
    </source>
</evidence>
<organism evidence="2 3">
    <name type="scientific">Streptomyces himalayensis subsp. himalayensis</name>
    <dbReference type="NCBI Taxonomy" id="2756131"/>
    <lineage>
        <taxon>Bacteria</taxon>
        <taxon>Bacillati</taxon>
        <taxon>Actinomycetota</taxon>
        <taxon>Actinomycetes</taxon>
        <taxon>Kitasatosporales</taxon>
        <taxon>Streptomycetaceae</taxon>
        <taxon>Streptomyces</taxon>
        <taxon>Streptomyces himalayensis</taxon>
    </lineage>
</organism>
<dbReference type="Proteomes" id="UP000545761">
    <property type="component" value="Unassembled WGS sequence"/>
</dbReference>
<gene>
    <name evidence="2" type="ORF">H1D24_39030</name>
</gene>
<comment type="caution">
    <text evidence="2">The sequence shown here is derived from an EMBL/GenBank/DDBJ whole genome shotgun (WGS) entry which is preliminary data.</text>
</comment>
<feature type="compositionally biased region" description="Low complexity" evidence="1">
    <location>
        <begin position="72"/>
        <end position="82"/>
    </location>
</feature>
<evidence type="ECO:0000313" key="2">
    <source>
        <dbReference type="EMBL" id="MBA2951591.1"/>
    </source>
</evidence>
<reference evidence="2 3" key="1">
    <citation type="submission" date="2020-07" db="EMBL/GenBank/DDBJ databases">
        <title>Streptomyces isolated from Indian soil.</title>
        <authorList>
            <person name="Mandal S."/>
            <person name="Maiti P.K."/>
        </authorList>
    </citation>
    <scope>NUCLEOTIDE SEQUENCE [LARGE SCALE GENOMIC DNA]</scope>
    <source>
        <strain evidence="2 3">PSKA28</strain>
    </source>
</reference>